<evidence type="ECO:0000313" key="9">
    <source>
        <dbReference type="Proteomes" id="UP001054837"/>
    </source>
</evidence>
<feature type="region of interest" description="Disordered" evidence="6">
    <location>
        <begin position="757"/>
        <end position="1090"/>
    </location>
</feature>
<dbReference type="GO" id="GO:0005254">
    <property type="term" value="F:chloride channel activity"/>
    <property type="evidence" value="ECO:0007669"/>
    <property type="project" value="InterPro"/>
</dbReference>
<gene>
    <name evidence="8" type="primary">BEST2</name>
    <name evidence="8" type="ORF">CDAR_44571</name>
</gene>
<evidence type="ECO:0000256" key="2">
    <source>
        <dbReference type="ARBA" id="ARBA00022692"/>
    </source>
</evidence>
<feature type="compositionally biased region" description="Basic residues" evidence="6">
    <location>
        <begin position="688"/>
        <end position="703"/>
    </location>
</feature>
<feature type="compositionally biased region" description="Basic and acidic residues" evidence="6">
    <location>
        <begin position="828"/>
        <end position="843"/>
    </location>
</feature>
<dbReference type="Pfam" id="PF01062">
    <property type="entry name" value="Bestrophin"/>
    <property type="match status" value="1"/>
</dbReference>
<evidence type="ECO:0000256" key="6">
    <source>
        <dbReference type="SAM" id="MobiDB-lite"/>
    </source>
</evidence>
<feature type="compositionally biased region" description="Basic and acidic residues" evidence="6">
    <location>
        <begin position="786"/>
        <end position="821"/>
    </location>
</feature>
<feature type="compositionally biased region" description="Basic and acidic residues" evidence="6">
    <location>
        <begin position="1059"/>
        <end position="1069"/>
    </location>
</feature>
<feature type="region of interest" description="Disordered" evidence="6">
    <location>
        <begin position="688"/>
        <end position="743"/>
    </location>
</feature>
<evidence type="ECO:0000256" key="1">
    <source>
        <dbReference type="ARBA" id="ARBA00004370"/>
    </source>
</evidence>
<dbReference type="EMBL" id="BPLQ01004737">
    <property type="protein sequence ID" value="GIY10369.1"/>
    <property type="molecule type" value="Genomic_DNA"/>
</dbReference>
<feature type="transmembrane region" description="Helical" evidence="7">
    <location>
        <begin position="235"/>
        <end position="255"/>
    </location>
</feature>
<feature type="compositionally biased region" description="Basic and acidic residues" evidence="6">
    <location>
        <begin position="920"/>
        <end position="929"/>
    </location>
</feature>
<reference evidence="8 9" key="1">
    <citation type="submission" date="2021-06" db="EMBL/GenBank/DDBJ databases">
        <title>Caerostris darwini draft genome.</title>
        <authorList>
            <person name="Kono N."/>
            <person name="Arakawa K."/>
        </authorList>
    </citation>
    <scope>NUCLEOTIDE SEQUENCE [LARGE SCALE GENOMIC DNA]</scope>
</reference>
<keyword evidence="9" id="KW-1185">Reference proteome</keyword>
<feature type="compositionally biased region" description="Acidic residues" evidence="6">
    <location>
        <begin position="722"/>
        <end position="732"/>
    </location>
</feature>
<feature type="transmembrane region" description="Helical" evidence="7">
    <location>
        <begin position="31"/>
        <end position="53"/>
    </location>
</feature>
<comment type="caution">
    <text evidence="8">The sequence shown here is derived from an EMBL/GenBank/DDBJ whole genome shotgun (WGS) entry which is preliminary data.</text>
</comment>
<keyword evidence="2 7" id="KW-0812">Transmembrane</keyword>
<feature type="compositionally biased region" description="Low complexity" evidence="6">
    <location>
        <begin position="1007"/>
        <end position="1033"/>
    </location>
</feature>
<sequence length="1090" mass="122845">MTVSYQYDVASSASGGFIRLLFRWRGSVWKVVYREMLIFTFCYIVLAILYNYALSEGQQRIFETVVYFCSTFMDLIPLSFMLGFYVSFIAARWWSQFIAIPWPDKLMNIVAMYIPGLDESSRVVRRTLMRYLNLSLVLVLRSISMAVKRRFPTKEHLIEAGFMTKTELEMFQSVPSTEFNTFWIPCTWFINVLREARQECRITDSNGLKLIMEELNEFRSKCGLLWGYDWISIPLVYTQVVTMATYAFFVACMFGRQNVKVIDDKPSSPEVNRYDFYVPIFTVLQLMFYMGLLKVAEQLINPFGDDDEDFELNWIIDRHMKVSYLGVDTLNGTPPPLVKDTYYDELDVKIPYTEASKSYKKKTYRGSVAYMQVPMEQQGMVLPDMSEEDDDGETQSEGMGIRRPSTFSLFQSRGSHCKGVSPAASFTNLDTRSITSVDSEWKLSLPDLSTLGAKNASGTLGFHEISPTIMDMDTAEDDEIVLQEVIVEQNNIKTPTVARSDSLQIPGTLGTPKKDIMSRLGIFGFSPKIAPKFPREKLKSMFKKRKLSSALPFHKLKGVRFSRGTKDEDESENESLLNVSDHEPIEVAITLSSPELTETEKETGIHPYYFTQQTITSAKQLVTQRAFTVRQSSLTRSESEEDKISKGLIIKKYIPRCTSLPNIQRSDSIIPYIHDPLIASSLKKIAKVKQKKKGKSKRRRKSPPLKSTPFPHDTSEQSGIETQDEMEIDSETDSPSRRNTLPQITLTKCDRQASQHLDLAVSPHQSSSQSSDSITQENIPSISPIKEIKEHSQKPSQEKRSSTDKRISSEKVSDLHSKPKSESLNNRKAQDGGKEKDKPKSHIQEVSITISDSDTETPTSKSETSVETSKPHSKYRKLPHLKLKISGDSMVESPKPQSGTEKQEFSQSPFSEPSKTQSHKPADTVRTPEVHSTPSTATFQSESSIKDATPKKTQFKRSPPPFIRRSPSPKRPETLRFATKRGSIPSKKIAGISLAPSKPTRSPPTSPTTDIPSPTKKDPSSPFSKSSPKFTTTLGSKSSPALESPITPEAAKTFAAETSKGKVQEKDQKGQQPPDAPKRQRSHSSSKEKK</sequence>
<feature type="compositionally biased region" description="Basic residues" evidence="6">
    <location>
        <begin position="871"/>
        <end position="883"/>
    </location>
</feature>
<evidence type="ECO:0000256" key="7">
    <source>
        <dbReference type="SAM" id="Phobius"/>
    </source>
</evidence>
<dbReference type="Proteomes" id="UP001054837">
    <property type="component" value="Unassembled WGS sequence"/>
</dbReference>
<accession>A0AAV4QM25</accession>
<dbReference type="PANTHER" id="PTHR10736">
    <property type="entry name" value="BESTROPHIN"/>
    <property type="match status" value="1"/>
</dbReference>
<dbReference type="GO" id="GO:0016020">
    <property type="term" value="C:membrane"/>
    <property type="evidence" value="ECO:0007669"/>
    <property type="project" value="UniProtKB-SubCell"/>
</dbReference>
<evidence type="ECO:0000256" key="3">
    <source>
        <dbReference type="ARBA" id="ARBA00022989"/>
    </source>
</evidence>
<dbReference type="AlphaFoldDB" id="A0AAV4QM25"/>
<feature type="transmembrane region" description="Helical" evidence="7">
    <location>
        <begin position="276"/>
        <end position="293"/>
    </location>
</feature>
<organism evidence="8 9">
    <name type="scientific">Caerostris darwini</name>
    <dbReference type="NCBI Taxonomy" id="1538125"/>
    <lineage>
        <taxon>Eukaryota</taxon>
        <taxon>Metazoa</taxon>
        <taxon>Ecdysozoa</taxon>
        <taxon>Arthropoda</taxon>
        <taxon>Chelicerata</taxon>
        <taxon>Arachnida</taxon>
        <taxon>Araneae</taxon>
        <taxon>Araneomorphae</taxon>
        <taxon>Entelegynae</taxon>
        <taxon>Araneoidea</taxon>
        <taxon>Araneidae</taxon>
        <taxon>Caerostris</taxon>
    </lineage>
</organism>
<protein>
    <submittedName>
        <fullName evidence="8">Bestrophin-2</fullName>
    </submittedName>
</protein>
<evidence type="ECO:0000256" key="5">
    <source>
        <dbReference type="ARBA" id="ARBA00034769"/>
    </source>
</evidence>
<evidence type="ECO:0000313" key="8">
    <source>
        <dbReference type="EMBL" id="GIY10369.1"/>
    </source>
</evidence>
<dbReference type="PANTHER" id="PTHR10736:SF0">
    <property type="entry name" value="BESTROPHIN HOMOLOG"/>
    <property type="match status" value="1"/>
</dbReference>
<comment type="similarity">
    <text evidence="5">Belongs to the anion channel-forming bestrophin (TC 1.A.46) family. Calcium-sensitive chloride channel subfamily.</text>
</comment>
<keyword evidence="3 7" id="KW-1133">Transmembrane helix</keyword>
<feature type="compositionally biased region" description="Low complexity" evidence="6">
    <location>
        <begin position="856"/>
        <end position="868"/>
    </location>
</feature>
<keyword evidence="4 7" id="KW-0472">Membrane</keyword>
<feature type="compositionally biased region" description="Polar residues" evidence="6">
    <location>
        <begin position="895"/>
        <end position="916"/>
    </location>
</feature>
<comment type="subcellular location">
    <subcellularLocation>
        <location evidence="1">Membrane</location>
    </subcellularLocation>
</comment>
<dbReference type="InterPro" id="IPR000615">
    <property type="entry name" value="Bestrophin"/>
</dbReference>
<dbReference type="InterPro" id="IPR021134">
    <property type="entry name" value="Bestrophin-like"/>
</dbReference>
<proteinExistence type="inferred from homology"/>
<evidence type="ECO:0000256" key="4">
    <source>
        <dbReference type="ARBA" id="ARBA00023136"/>
    </source>
</evidence>
<name>A0AAV4QM25_9ARAC</name>
<feature type="compositionally biased region" description="Polar residues" evidence="6">
    <location>
        <begin position="930"/>
        <end position="943"/>
    </location>
</feature>
<feature type="transmembrane region" description="Helical" evidence="7">
    <location>
        <begin position="65"/>
        <end position="87"/>
    </location>
</feature>